<comment type="cofactor">
    <cofactor evidence="2">
        <name>[4Fe-4S] cluster</name>
        <dbReference type="ChEBI" id="CHEBI:49883"/>
    </cofactor>
</comment>
<dbReference type="InterPro" id="IPR011712">
    <property type="entry name" value="Sig_transdc_His_kin_sub3_dim/P"/>
</dbReference>
<keyword evidence="13" id="KW-0067">ATP-binding</keyword>
<dbReference type="PANTHER" id="PTHR24421">
    <property type="entry name" value="NITRATE/NITRITE SENSOR PROTEIN NARX-RELATED"/>
    <property type="match status" value="1"/>
</dbReference>
<dbReference type="PANTHER" id="PTHR24421:SF10">
    <property type="entry name" value="NITRATE_NITRITE SENSOR PROTEIN NARQ"/>
    <property type="match status" value="1"/>
</dbReference>
<evidence type="ECO:0000256" key="9">
    <source>
        <dbReference type="ARBA" id="ARBA00022679"/>
    </source>
</evidence>
<dbReference type="InterPro" id="IPR003594">
    <property type="entry name" value="HATPase_dom"/>
</dbReference>
<dbReference type="InterPro" id="IPR036890">
    <property type="entry name" value="HATPase_C_sf"/>
</dbReference>
<evidence type="ECO:0000256" key="16">
    <source>
        <dbReference type="ARBA" id="ARBA00023014"/>
    </source>
</evidence>
<evidence type="ECO:0000259" key="20">
    <source>
        <dbReference type="PROSITE" id="PS50109"/>
    </source>
</evidence>
<feature type="transmembrane region" description="Helical" evidence="19">
    <location>
        <begin position="119"/>
        <end position="138"/>
    </location>
</feature>
<comment type="subcellular location">
    <subcellularLocation>
        <location evidence="3">Cytoplasm</location>
    </subcellularLocation>
</comment>
<feature type="transmembrane region" description="Helical" evidence="19">
    <location>
        <begin position="190"/>
        <end position="210"/>
    </location>
</feature>
<dbReference type="EC" id="2.7.13.3" evidence="4"/>
<evidence type="ECO:0000256" key="12">
    <source>
        <dbReference type="ARBA" id="ARBA00022777"/>
    </source>
</evidence>
<evidence type="ECO:0000256" key="17">
    <source>
        <dbReference type="ARBA" id="ARBA00024827"/>
    </source>
</evidence>
<organism evidence="21 22">
    <name type="scientific">Microbispora maris</name>
    <dbReference type="NCBI Taxonomy" id="3144104"/>
    <lineage>
        <taxon>Bacteria</taxon>
        <taxon>Bacillati</taxon>
        <taxon>Actinomycetota</taxon>
        <taxon>Actinomycetes</taxon>
        <taxon>Streptosporangiales</taxon>
        <taxon>Streptosporangiaceae</taxon>
        <taxon>Microbispora</taxon>
    </lineage>
</organism>
<keyword evidence="10" id="KW-0479">Metal-binding</keyword>
<dbReference type="Gene3D" id="3.30.565.10">
    <property type="entry name" value="Histidine kinase-like ATPase, C-terminal domain"/>
    <property type="match status" value="1"/>
</dbReference>
<evidence type="ECO:0000256" key="11">
    <source>
        <dbReference type="ARBA" id="ARBA00022741"/>
    </source>
</evidence>
<evidence type="ECO:0000256" key="7">
    <source>
        <dbReference type="ARBA" id="ARBA00022490"/>
    </source>
</evidence>
<keyword evidence="6" id="KW-0004">4Fe-4S</keyword>
<dbReference type="RefSeq" id="WP_346224222.1">
    <property type="nucleotide sequence ID" value="NZ_JBDJAW010000002.1"/>
</dbReference>
<gene>
    <name evidence="21" type="ORF">AAH991_03305</name>
</gene>
<dbReference type="Gene3D" id="1.20.5.1930">
    <property type="match status" value="1"/>
</dbReference>
<evidence type="ECO:0000256" key="18">
    <source>
        <dbReference type="ARBA" id="ARBA00030800"/>
    </source>
</evidence>
<keyword evidence="15" id="KW-0902">Two-component regulatory system</keyword>
<accession>A0ABV0AFJ7</accession>
<dbReference type="InterPro" id="IPR004358">
    <property type="entry name" value="Sig_transdc_His_kin-like_C"/>
</dbReference>
<dbReference type="PRINTS" id="PR00344">
    <property type="entry name" value="BCTRLSENSOR"/>
</dbReference>
<reference evidence="21 22" key="1">
    <citation type="submission" date="2024-05" db="EMBL/GenBank/DDBJ databases">
        <title>Microbispora sp.ZYX-F-249.</title>
        <authorList>
            <person name="Xie H."/>
        </authorList>
    </citation>
    <scope>NUCLEOTIDE SEQUENCE [LARGE SCALE GENOMIC DNA]</scope>
    <source>
        <strain evidence="21 22">ZYX-F-249</strain>
    </source>
</reference>
<keyword evidence="22" id="KW-1185">Reference proteome</keyword>
<feature type="transmembrane region" description="Helical" evidence="19">
    <location>
        <begin position="158"/>
        <end position="178"/>
    </location>
</feature>
<evidence type="ECO:0000256" key="3">
    <source>
        <dbReference type="ARBA" id="ARBA00004496"/>
    </source>
</evidence>
<dbReference type="CDD" id="cd16917">
    <property type="entry name" value="HATPase_UhpB-NarQ-NarX-like"/>
    <property type="match status" value="1"/>
</dbReference>
<evidence type="ECO:0000256" key="8">
    <source>
        <dbReference type="ARBA" id="ARBA00022553"/>
    </source>
</evidence>
<protein>
    <recommendedName>
        <fullName evidence="5">Oxygen sensor histidine kinase NreB</fullName>
        <ecNumber evidence="4">2.7.13.3</ecNumber>
    </recommendedName>
    <alternativeName>
        <fullName evidence="18">Nitrogen regulation protein B</fullName>
    </alternativeName>
</protein>
<feature type="transmembrane region" description="Helical" evidence="19">
    <location>
        <begin position="83"/>
        <end position="107"/>
    </location>
</feature>
<keyword evidence="14" id="KW-0408">Iron</keyword>
<dbReference type="PROSITE" id="PS50109">
    <property type="entry name" value="HIS_KIN"/>
    <property type="match status" value="1"/>
</dbReference>
<comment type="catalytic activity">
    <reaction evidence="1">
        <text>ATP + protein L-histidine = ADP + protein N-phospho-L-histidine.</text>
        <dbReference type="EC" id="2.7.13.3"/>
    </reaction>
</comment>
<sequence length="615" mass="62556">MPAVMSWLVFGLACVLVAAGAALGGADPVDAAVALGFTPLGAYLLSRRQGGAVGPCCLVTVLGAVAYFADSYSARPGLPGARWAAWVGTWTWAPALLTVGGVLLLLVPDGRLPGRAWRPVAATGAAATTAFTVVAALVPEGADRPFSVGALAPVRDALPVVVLILAATSLACAAGLVVRTARAQGEQRTQLLWICLGAAAFVAGVFLPAVVRLPAAGVPFILALPACVGVAMLRHDLYGTGPWLRRALTLGLLAGALALLYFTVDGLTGAHVAAAAAVAVAVEPLHRWLRRASGRILYGGGPDPEAVHARLGARLAATSEPGEILSAVADAVAEATRAPYVRAELGAPGEPLKVVERGTPAPLGVSVPLRFQDEILGALGASGGDARVLAPLASHAGAALAAAHRAAALQRSRTLLVTAREEERRRISRDLHDGLGAFLAGIGFTVDAAGNALKTDPERARGLLTQIRTQVAEAGAGVRRLVRGLRPPELAQLGLSGAVEHTAATLGDGGVEIEITAQDVGGLPAAVEVTAYLVAREALTNAVRHGAPRRCAVRLGRVAGGVELSVRDDGRGLGPQAVPGVGLTSMRERVEELDGKLTIEAAPGGGTVVTAWIPL</sequence>
<dbReference type="Pfam" id="PF07730">
    <property type="entry name" value="HisKA_3"/>
    <property type="match status" value="1"/>
</dbReference>
<evidence type="ECO:0000256" key="5">
    <source>
        <dbReference type="ARBA" id="ARBA00017322"/>
    </source>
</evidence>
<evidence type="ECO:0000256" key="15">
    <source>
        <dbReference type="ARBA" id="ARBA00023012"/>
    </source>
</evidence>
<evidence type="ECO:0000256" key="1">
    <source>
        <dbReference type="ARBA" id="ARBA00000085"/>
    </source>
</evidence>
<keyword evidence="12 21" id="KW-0418">Kinase</keyword>
<keyword evidence="16" id="KW-0411">Iron-sulfur</keyword>
<comment type="function">
    <text evidence="17">Member of the two-component regulatory system NreB/NreC involved in the control of dissimilatory nitrate/nitrite reduction in response to oxygen. NreB functions as a direct oxygen sensor histidine kinase which is autophosphorylated, in the absence of oxygen, probably at the conserved histidine residue, and transfers its phosphate group probably to a conserved aspartate residue of NreC. NreB/NreC activates the expression of the nitrate (narGHJI) and nitrite (nir) reductase operons, as well as the putative nitrate transporter gene narT.</text>
</comment>
<evidence type="ECO:0000256" key="13">
    <source>
        <dbReference type="ARBA" id="ARBA00022840"/>
    </source>
</evidence>
<dbReference type="SMART" id="SM00387">
    <property type="entry name" value="HATPase_c"/>
    <property type="match status" value="1"/>
</dbReference>
<keyword evidence="19" id="KW-1133">Transmembrane helix</keyword>
<dbReference type="EMBL" id="JBDJAW010000002">
    <property type="protein sequence ID" value="MEN3534118.1"/>
    <property type="molecule type" value="Genomic_DNA"/>
</dbReference>
<keyword evidence="9" id="KW-0808">Transferase</keyword>
<evidence type="ECO:0000256" key="10">
    <source>
        <dbReference type="ARBA" id="ARBA00022723"/>
    </source>
</evidence>
<dbReference type="SUPFAM" id="SSF55874">
    <property type="entry name" value="ATPase domain of HSP90 chaperone/DNA topoisomerase II/histidine kinase"/>
    <property type="match status" value="1"/>
</dbReference>
<name>A0ABV0AFJ7_9ACTN</name>
<dbReference type="InterPro" id="IPR050482">
    <property type="entry name" value="Sensor_HK_TwoCompSys"/>
</dbReference>
<dbReference type="Proteomes" id="UP001447516">
    <property type="component" value="Unassembled WGS sequence"/>
</dbReference>
<keyword evidence="7" id="KW-0963">Cytoplasm</keyword>
<keyword evidence="19" id="KW-0812">Transmembrane</keyword>
<feature type="domain" description="Histidine kinase" evidence="20">
    <location>
        <begin position="534"/>
        <end position="615"/>
    </location>
</feature>
<evidence type="ECO:0000256" key="4">
    <source>
        <dbReference type="ARBA" id="ARBA00012438"/>
    </source>
</evidence>
<evidence type="ECO:0000313" key="22">
    <source>
        <dbReference type="Proteomes" id="UP001447516"/>
    </source>
</evidence>
<keyword evidence="19" id="KW-0472">Membrane</keyword>
<dbReference type="InterPro" id="IPR005467">
    <property type="entry name" value="His_kinase_dom"/>
</dbReference>
<keyword evidence="11" id="KW-0547">Nucleotide-binding</keyword>
<dbReference type="GO" id="GO:0016301">
    <property type="term" value="F:kinase activity"/>
    <property type="evidence" value="ECO:0007669"/>
    <property type="project" value="UniProtKB-KW"/>
</dbReference>
<evidence type="ECO:0000256" key="2">
    <source>
        <dbReference type="ARBA" id="ARBA00001966"/>
    </source>
</evidence>
<evidence type="ECO:0000256" key="6">
    <source>
        <dbReference type="ARBA" id="ARBA00022485"/>
    </source>
</evidence>
<feature type="transmembrane region" description="Helical" evidence="19">
    <location>
        <begin position="216"/>
        <end position="235"/>
    </location>
</feature>
<evidence type="ECO:0000256" key="19">
    <source>
        <dbReference type="SAM" id="Phobius"/>
    </source>
</evidence>
<keyword evidence="8" id="KW-0597">Phosphoprotein</keyword>
<evidence type="ECO:0000313" key="21">
    <source>
        <dbReference type="EMBL" id="MEN3534118.1"/>
    </source>
</evidence>
<proteinExistence type="predicted"/>
<dbReference type="Pfam" id="PF02518">
    <property type="entry name" value="HATPase_c"/>
    <property type="match status" value="1"/>
</dbReference>
<comment type="caution">
    <text evidence="21">The sequence shown here is derived from an EMBL/GenBank/DDBJ whole genome shotgun (WGS) entry which is preliminary data.</text>
</comment>
<evidence type="ECO:0000256" key="14">
    <source>
        <dbReference type="ARBA" id="ARBA00023004"/>
    </source>
</evidence>
<feature type="transmembrane region" description="Helical" evidence="19">
    <location>
        <begin position="247"/>
        <end position="264"/>
    </location>
</feature>